<dbReference type="Gene3D" id="3.40.50.300">
    <property type="entry name" value="P-loop containing nucleotide triphosphate hydrolases"/>
    <property type="match status" value="1"/>
</dbReference>
<accession>A0A0C2WMF9</accession>
<keyword evidence="3" id="KW-0347">Helicase</keyword>
<proteinExistence type="predicted"/>
<dbReference type="PANTHER" id="PTHR18934">
    <property type="entry name" value="ATP-DEPENDENT RNA HELICASE"/>
    <property type="match status" value="1"/>
</dbReference>
<organism evidence="6 7">
    <name type="scientific">Amanita muscaria (strain Koide BX008)</name>
    <dbReference type="NCBI Taxonomy" id="946122"/>
    <lineage>
        <taxon>Eukaryota</taxon>
        <taxon>Fungi</taxon>
        <taxon>Dikarya</taxon>
        <taxon>Basidiomycota</taxon>
        <taxon>Agaricomycotina</taxon>
        <taxon>Agaricomycetes</taxon>
        <taxon>Agaricomycetidae</taxon>
        <taxon>Agaricales</taxon>
        <taxon>Pluteineae</taxon>
        <taxon>Amanitaceae</taxon>
        <taxon>Amanita</taxon>
    </lineage>
</organism>
<feature type="domain" description="Helicase ATP-binding" evidence="5">
    <location>
        <begin position="1"/>
        <end position="136"/>
    </location>
</feature>
<protein>
    <recommendedName>
        <fullName evidence="5">Helicase ATP-binding domain-containing protein</fullName>
    </recommendedName>
</protein>
<dbReference type="InterPro" id="IPR002464">
    <property type="entry name" value="DNA/RNA_helicase_DEAH_CS"/>
</dbReference>
<gene>
    <name evidence="6" type="ORF">M378DRAFT_87999</name>
</gene>
<dbReference type="GO" id="GO:0003723">
    <property type="term" value="F:RNA binding"/>
    <property type="evidence" value="ECO:0007669"/>
    <property type="project" value="TreeGrafter"/>
</dbReference>
<dbReference type="InterPro" id="IPR011545">
    <property type="entry name" value="DEAD/DEAH_box_helicase_dom"/>
</dbReference>
<dbReference type="GO" id="GO:0034458">
    <property type="term" value="F:3'-5' RNA helicase activity"/>
    <property type="evidence" value="ECO:0007669"/>
    <property type="project" value="TreeGrafter"/>
</dbReference>
<dbReference type="SUPFAM" id="SSF52540">
    <property type="entry name" value="P-loop containing nucleoside triphosphate hydrolases"/>
    <property type="match status" value="1"/>
</dbReference>
<evidence type="ECO:0000256" key="2">
    <source>
        <dbReference type="ARBA" id="ARBA00022801"/>
    </source>
</evidence>
<dbReference type="AlphaFoldDB" id="A0A0C2WMF9"/>
<dbReference type="STRING" id="946122.A0A0C2WMF9"/>
<dbReference type="EMBL" id="KN818372">
    <property type="protein sequence ID" value="KIL57388.1"/>
    <property type="molecule type" value="Genomic_DNA"/>
</dbReference>
<evidence type="ECO:0000313" key="6">
    <source>
        <dbReference type="EMBL" id="KIL57388.1"/>
    </source>
</evidence>
<sequence length="136" mass="15024">VVIVVGETGSGKTTQLTQFMYEDGYCSYGLIGCTQPRRVPAMSVAKRVSEEMECKLGSTVGYAIRFEDCTTAEAKIKYMTDGVLLREYEGALDRYSVIILDEAHERSLSTHVLMGLLRKGKRLCLKGFAPLSLCVV</sequence>
<dbReference type="PANTHER" id="PTHR18934:SF91">
    <property type="entry name" value="PRE-MRNA-SPLICING FACTOR ATP-DEPENDENT RNA HELICASE PRP16"/>
    <property type="match status" value="1"/>
</dbReference>
<name>A0A0C2WMF9_AMAMK</name>
<evidence type="ECO:0000256" key="3">
    <source>
        <dbReference type="ARBA" id="ARBA00022806"/>
    </source>
</evidence>
<dbReference type="InterPro" id="IPR014001">
    <property type="entry name" value="Helicase_ATP-bd"/>
</dbReference>
<dbReference type="GO" id="GO:0005524">
    <property type="term" value="F:ATP binding"/>
    <property type="evidence" value="ECO:0007669"/>
    <property type="project" value="UniProtKB-KW"/>
</dbReference>
<dbReference type="GO" id="GO:0016787">
    <property type="term" value="F:hydrolase activity"/>
    <property type="evidence" value="ECO:0007669"/>
    <property type="project" value="UniProtKB-KW"/>
</dbReference>
<keyword evidence="4" id="KW-0067">ATP-binding</keyword>
<reference evidence="6 7" key="1">
    <citation type="submission" date="2014-04" db="EMBL/GenBank/DDBJ databases">
        <title>Evolutionary Origins and Diversification of the Mycorrhizal Mutualists.</title>
        <authorList>
            <consortium name="DOE Joint Genome Institute"/>
            <consortium name="Mycorrhizal Genomics Consortium"/>
            <person name="Kohler A."/>
            <person name="Kuo A."/>
            <person name="Nagy L.G."/>
            <person name="Floudas D."/>
            <person name="Copeland A."/>
            <person name="Barry K.W."/>
            <person name="Cichocki N."/>
            <person name="Veneault-Fourrey C."/>
            <person name="LaButti K."/>
            <person name="Lindquist E.A."/>
            <person name="Lipzen A."/>
            <person name="Lundell T."/>
            <person name="Morin E."/>
            <person name="Murat C."/>
            <person name="Riley R."/>
            <person name="Ohm R."/>
            <person name="Sun H."/>
            <person name="Tunlid A."/>
            <person name="Henrissat B."/>
            <person name="Grigoriev I.V."/>
            <person name="Hibbett D.S."/>
            <person name="Martin F."/>
        </authorList>
    </citation>
    <scope>NUCLEOTIDE SEQUENCE [LARGE SCALE GENOMIC DNA]</scope>
    <source>
        <strain evidence="6 7">Koide BX008</strain>
    </source>
</reference>
<evidence type="ECO:0000313" key="7">
    <source>
        <dbReference type="Proteomes" id="UP000054549"/>
    </source>
</evidence>
<feature type="non-terminal residue" evidence="6">
    <location>
        <position position="1"/>
    </location>
</feature>
<dbReference type="OrthoDB" id="10253254at2759"/>
<keyword evidence="1" id="KW-0547">Nucleotide-binding</keyword>
<evidence type="ECO:0000256" key="4">
    <source>
        <dbReference type="ARBA" id="ARBA00022840"/>
    </source>
</evidence>
<dbReference type="InParanoid" id="A0A0C2WMF9"/>
<keyword evidence="7" id="KW-1185">Reference proteome</keyword>
<evidence type="ECO:0000259" key="5">
    <source>
        <dbReference type="PROSITE" id="PS51192"/>
    </source>
</evidence>
<dbReference type="Proteomes" id="UP000054549">
    <property type="component" value="Unassembled WGS sequence"/>
</dbReference>
<dbReference type="HOGENOM" id="CLU_1880284_0_0_1"/>
<dbReference type="PROSITE" id="PS51192">
    <property type="entry name" value="HELICASE_ATP_BIND_1"/>
    <property type="match status" value="1"/>
</dbReference>
<evidence type="ECO:0000256" key="1">
    <source>
        <dbReference type="ARBA" id="ARBA00022741"/>
    </source>
</evidence>
<dbReference type="PROSITE" id="PS00690">
    <property type="entry name" value="DEAH_ATP_HELICASE"/>
    <property type="match status" value="1"/>
</dbReference>
<dbReference type="Pfam" id="PF00270">
    <property type="entry name" value="DEAD"/>
    <property type="match status" value="1"/>
</dbReference>
<dbReference type="InterPro" id="IPR027417">
    <property type="entry name" value="P-loop_NTPase"/>
</dbReference>
<keyword evidence="2" id="KW-0378">Hydrolase</keyword>